<proteinExistence type="predicted"/>
<dbReference type="PANTHER" id="PTHR39431:SF1">
    <property type="entry name" value="FRPA_C-RELATED PROTEIN"/>
    <property type="match status" value="1"/>
</dbReference>
<dbReference type="PANTHER" id="PTHR39431">
    <property type="entry name" value="FRPA/C-RELATED PROTEIN"/>
    <property type="match status" value="1"/>
</dbReference>
<evidence type="ECO:0000313" key="1">
    <source>
        <dbReference type="EMBL" id="PRP91113.1"/>
    </source>
</evidence>
<gene>
    <name evidence="1" type="ORF">ENSA5_58500</name>
</gene>
<dbReference type="Proteomes" id="UP000237968">
    <property type="component" value="Unassembled WGS sequence"/>
</dbReference>
<protein>
    <recommendedName>
        <fullName evidence="3">Hemolysin-type calcium binding protein</fullName>
    </recommendedName>
</protein>
<sequence length="304" mass="32819">MTDFRRFIQLPLVLGLTVFSAACDSETVVIDDGADDADLDDADMDDAEVPPDVPLEDEIQACETAGEARTCETAEQAEGKQFCAFDPELGNYWGECLTSYECLPGEQRDCELGDIISCQLDTAGVPYFPGCPFTPLVLSFDAGPVALASNAASFDIDGAGMCLNTDWPATDNPWLAIDLDHNGFVDGGHELFGSGSVLGSGRRADNGFIALATLDSNHDGSIDVRDAQFGEILVWRDEDGDKTSLPGELSTLAEVGVESIALDYFVREFCDDRSNCGRERARFEFRSGGQLRVGEVVDVHLQCQ</sequence>
<dbReference type="EMBL" id="PVNK01000257">
    <property type="protein sequence ID" value="PRP91113.1"/>
    <property type="molecule type" value="Genomic_DNA"/>
</dbReference>
<accession>A0A2S9XE32</accession>
<dbReference type="OrthoDB" id="5499408at2"/>
<name>A0A2S9XE32_9BACT</name>
<comment type="caution">
    <text evidence="1">The sequence shown here is derived from an EMBL/GenBank/DDBJ whole genome shotgun (WGS) entry which is preliminary data.</text>
</comment>
<dbReference type="RefSeq" id="WP_106395053.1">
    <property type="nucleotide sequence ID" value="NZ_PVNK01000257.1"/>
</dbReference>
<evidence type="ECO:0000313" key="2">
    <source>
        <dbReference type="Proteomes" id="UP000237968"/>
    </source>
</evidence>
<keyword evidence="2" id="KW-1185">Reference proteome</keyword>
<dbReference type="PROSITE" id="PS51257">
    <property type="entry name" value="PROKAR_LIPOPROTEIN"/>
    <property type="match status" value="1"/>
</dbReference>
<reference evidence="1 2" key="1">
    <citation type="submission" date="2018-03" db="EMBL/GenBank/DDBJ databases">
        <title>Draft Genome Sequences of the Obligatory Marine Myxobacteria Enhygromyxa salina SWB005.</title>
        <authorList>
            <person name="Poehlein A."/>
            <person name="Moghaddam J.A."/>
            <person name="Harms H."/>
            <person name="Alanjari M."/>
            <person name="Koenig G.M."/>
            <person name="Daniel R."/>
            <person name="Schaeberle T.F."/>
        </authorList>
    </citation>
    <scope>NUCLEOTIDE SEQUENCE [LARGE SCALE GENOMIC DNA]</scope>
    <source>
        <strain evidence="1 2">SWB005</strain>
    </source>
</reference>
<organism evidence="1 2">
    <name type="scientific">Enhygromyxa salina</name>
    <dbReference type="NCBI Taxonomy" id="215803"/>
    <lineage>
        <taxon>Bacteria</taxon>
        <taxon>Pseudomonadati</taxon>
        <taxon>Myxococcota</taxon>
        <taxon>Polyangia</taxon>
        <taxon>Nannocystales</taxon>
        <taxon>Nannocystaceae</taxon>
        <taxon>Enhygromyxa</taxon>
    </lineage>
</organism>
<dbReference type="AlphaFoldDB" id="A0A2S9XE32"/>
<evidence type="ECO:0008006" key="3">
    <source>
        <dbReference type="Google" id="ProtNLM"/>
    </source>
</evidence>